<dbReference type="Pfam" id="PF13482">
    <property type="entry name" value="RNase_H_2"/>
    <property type="match status" value="1"/>
</dbReference>
<dbReference type="GO" id="GO:0003676">
    <property type="term" value="F:nucleic acid binding"/>
    <property type="evidence" value="ECO:0007669"/>
    <property type="project" value="InterPro"/>
</dbReference>
<feature type="domain" description="WYL" evidence="1">
    <location>
        <begin position="186"/>
        <end position="255"/>
    </location>
</feature>
<gene>
    <name evidence="3" type="ORF">A2847_01735</name>
</gene>
<name>A0A1G2KBU2_9BACT</name>
<accession>A0A1G2KBU2</accession>
<dbReference type="Pfam" id="PF13280">
    <property type="entry name" value="WYL"/>
    <property type="match status" value="1"/>
</dbReference>
<dbReference type="Gene3D" id="3.30.420.10">
    <property type="entry name" value="Ribonuclease H-like superfamily/Ribonuclease H"/>
    <property type="match status" value="1"/>
</dbReference>
<organism evidence="3 4">
    <name type="scientific">Candidatus Sungbacteria bacterium RIFCSPHIGHO2_01_FULL_50_25</name>
    <dbReference type="NCBI Taxonomy" id="1802265"/>
    <lineage>
        <taxon>Bacteria</taxon>
        <taxon>Candidatus Sungiibacteriota</taxon>
    </lineage>
</organism>
<dbReference type="EMBL" id="MHQD01000003">
    <property type="protein sequence ID" value="OGZ96944.1"/>
    <property type="molecule type" value="Genomic_DNA"/>
</dbReference>
<dbReference type="InterPro" id="IPR038720">
    <property type="entry name" value="YprB_RNase_H-like_dom"/>
</dbReference>
<protein>
    <submittedName>
        <fullName evidence="3">Uncharacterized protein</fullName>
    </submittedName>
</protein>
<dbReference type="InterPro" id="IPR036397">
    <property type="entry name" value="RNaseH_sf"/>
</dbReference>
<evidence type="ECO:0000259" key="1">
    <source>
        <dbReference type="Pfam" id="PF13280"/>
    </source>
</evidence>
<evidence type="ECO:0000259" key="2">
    <source>
        <dbReference type="Pfam" id="PF13482"/>
    </source>
</evidence>
<sequence length="272" mass="30583">MRDTIVFDIETKKSFADVGGKEHLALLGVAVLGAYSYASDSFRAYEEHELPEFEAVLKNTEHLIGFNAKLFDIPVLSAYVSPGIIERIAVTDIFEDVVNFLGHRVGLDALARATVGEGKSGHGLEALEWFRQGRVEDVKKYCLDDVRLTRDLYEYGKKNGHVLFESRGDGKIHSIPVDWGRGAKRPVLDTIENAFRARKRLSIEYVSSEDSDGLGFKKTRSIDVYAIRPNGEVEAYCHLRQGVRNFRLARILRAQETGETYVIPADLQEALF</sequence>
<dbReference type="AlphaFoldDB" id="A0A1G2KBU2"/>
<comment type="caution">
    <text evidence="3">The sequence shown here is derived from an EMBL/GenBank/DDBJ whole genome shotgun (WGS) entry which is preliminary data.</text>
</comment>
<reference evidence="3 4" key="1">
    <citation type="journal article" date="2016" name="Nat. Commun.">
        <title>Thousands of microbial genomes shed light on interconnected biogeochemical processes in an aquifer system.</title>
        <authorList>
            <person name="Anantharaman K."/>
            <person name="Brown C.T."/>
            <person name="Hug L.A."/>
            <person name="Sharon I."/>
            <person name="Castelle C.J."/>
            <person name="Probst A.J."/>
            <person name="Thomas B.C."/>
            <person name="Singh A."/>
            <person name="Wilkins M.J."/>
            <person name="Karaoz U."/>
            <person name="Brodie E.L."/>
            <person name="Williams K.H."/>
            <person name="Hubbard S.S."/>
            <person name="Banfield J.F."/>
        </authorList>
    </citation>
    <scope>NUCLEOTIDE SEQUENCE [LARGE SCALE GENOMIC DNA]</scope>
</reference>
<dbReference type="Proteomes" id="UP000178574">
    <property type="component" value="Unassembled WGS sequence"/>
</dbReference>
<evidence type="ECO:0000313" key="4">
    <source>
        <dbReference type="Proteomes" id="UP000178574"/>
    </source>
</evidence>
<proteinExistence type="predicted"/>
<feature type="domain" description="YprB ribonuclease H-like" evidence="2">
    <location>
        <begin position="6"/>
        <end position="155"/>
    </location>
</feature>
<dbReference type="InterPro" id="IPR026881">
    <property type="entry name" value="WYL_dom"/>
</dbReference>
<evidence type="ECO:0000313" key="3">
    <source>
        <dbReference type="EMBL" id="OGZ96944.1"/>
    </source>
</evidence>
<dbReference type="SUPFAM" id="SSF53098">
    <property type="entry name" value="Ribonuclease H-like"/>
    <property type="match status" value="1"/>
</dbReference>
<dbReference type="InterPro" id="IPR012337">
    <property type="entry name" value="RNaseH-like_sf"/>
</dbReference>
<dbReference type="PROSITE" id="PS52050">
    <property type="entry name" value="WYL"/>
    <property type="match status" value="1"/>
</dbReference>